<reference evidence="2 3" key="1">
    <citation type="submission" date="2021-08" db="EMBL/GenBank/DDBJ databases">
        <title>Caldovatus sediminis gen. nov., sp. nov., a moderately thermophilic bacterium isolated from a hot spring.</title>
        <authorList>
            <person name="Hu C.-J."/>
            <person name="Li W.-J."/>
            <person name="Xian W.-D."/>
        </authorList>
    </citation>
    <scope>NUCLEOTIDE SEQUENCE [LARGE SCALE GENOMIC DNA]</scope>
    <source>
        <strain evidence="2 3">SYSU G05006</strain>
    </source>
</reference>
<organism evidence="2 3">
    <name type="scientific">Caldovatus aquaticus</name>
    <dbReference type="NCBI Taxonomy" id="2865671"/>
    <lineage>
        <taxon>Bacteria</taxon>
        <taxon>Pseudomonadati</taxon>
        <taxon>Pseudomonadota</taxon>
        <taxon>Alphaproteobacteria</taxon>
        <taxon>Acetobacterales</taxon>
        <taxon>Roseomonadaceae</taxon>
        <taxon>Caldovatus</taxon>
    </lineage>
</organism>
<name>A0ABS7EYA2_9PROT</name>
<accession>A0ABS7EYA2</accession>
<dbReference type="EMBL" id="JAHZUY010000003">
    <property type="protein sequence ID" value="MBW8268336.1"/>
    <property type="molecule type" value="Genomic_DNA"/>
</dbReference>
<sequence>MRAGRPSLLLRLGAALALVAALGAGGRALRAEESGRAPPAFQVSLLAEALAPPPAATGNAAPHAFEGLEPLAPATLGRMRGGQDAPRPLAPPGVNASIRFWDEIGRPPQPLPPQDGVVNATSRVLR</sequence>
<dbReference type="RefSeq" id="WP_220115842.1">
    <property type="nucleotide sequence ID" value="NZ_JAHZUY010000003.1"/>
</dbReference>
<proteinExistence type="predicted"/>
<protein>
    <submittedName>
        <fullName evidence="2">Uncharacterized protein</fullName>
    </submittedName>
</protein>
<evidence type="ECO:0000313" key="3">
    <source>
        <dbReference type="Proteomes" id="UP001519924"/>
    </source>
</evidence>
<dbReference type="Proteomes" id="UP001519924">
    <property type="component" value="Unassembled WGS sequence"/>
</dbReference>
<comment type="caution">
    <text evidence="2">The sequence shown here is derived from an EMBL/GenBank/DDBJ whole genome shotgun (WGS) entry which is preliminary data.</text>
</comment>
<keyword evidence="3" id="KW-1185">Reference proteome</keyword>
<evidence type="ECO:0000313" key="2">
    <source>
        <dbReference type="EMBL" id="MBW8268336.1"/>
    </source>
</evidence>
<gene>
    <name evidence="2" type="ORF">K1J50_02440</name>
</gene>
<feature type="region of interest" description="Disordered" evidence="1">
    <location>
        <begin position="103"/>
        <end position="126"/>
    </location>
</feature>
<evidence type="ECO:0000256" key="1">
    <source>
        <dbReference type="SAM" id="MobiDB-lite"/>
    </source>
</evidence>